<keyword evidence="2 6" id="KW-0812">Transmembrane</keyword>
<dbReference type="InterPro" id="IPR006838">
    <property type="entry name" value="ADTRP_AIG1"/>
</dbReference>
<keyword evidence="8" id="KW-1185">Reference proteome</keyword>
<evidence type="ECO:0000256" key="2">
    <source>
        <dbReference type="ARBA" id="ARBA00022692"/>
    </source>
</evidence>
<reference evidence="7" key="1">
    <citation type="submission" date="2020-11" db="EMBL/GenBank/DDBJ databases">
        <authorList>
            <consortium name="DOE Joint Genome Institute"/>
            <person name="Ahrendt S."/>
            <person name="Riley R."/>
            <person name="Andreopoulos W."/>
            <person name="Labutti K."/>
            <person name="Pangilinan J."/>
            <person name="Ruiz-Duenas F.J."/>
            <person name="Barrasa J.M."/>
            <person name="Sanchez-Garcia M."/>
            <person name="Camarero S."/>
            <person name="Miyauchi S."/>
            <person name="Serrano A."/>
            <person name="Linde D."/>
            <person name="Babiker R."/>
            <person name="Drula E."/>
            <person name="Ayuso-Fernandez I."/>
            <person name="Pacheco R."/>
            <person name="Padilla G."/>
            <person name="Ferreira P."/>
            <person name="Barriuso J."/>
            <person name="Kellner H."/>
            <person name="Castanera R."/>
            <person name="Alfaro M."/>
            <person name="Ramirez L."/>
            <person name="Pisabarro A.G."/>
            <person name="Kuo A."/>
            <person name="Tritt A."/>
            <person name="Lipzen A."/>
            <person name="He G."/>
            <person name="Yan M."/>
            <person name="Ng V."/>
            <person name="Cullen D."/>
            <person name="Martin F."/>
            <person name="Rosso M.-N."/>
            <person name="Henrissat B."/>
            <person name="Hibbett D."/>
            <person name="Martinez A.T."/>
            <person name="Grigoriev I.V."/>
        </authorList>
    </citation>
    <scope>NUCLEOTIDE SEQUENCE</scope>
    <source>
        <strain evidence="7">CBS 506.95</strain>
    </source>
</reference>
<proteinExistence type="predicted"/>
<comment type="subcellular location">
    <subcellularLocation>
        <location evidence="1">Endomembrane system</location>
        <topology evidence="1">Multi-pass membrane protein</topology>
    </subcellularLocation>
</comment>
<dbReference type="Pfam" id="PF04750">
    <property type="entry name" value="Far-17a_AIG1"/>
    <property type="match status" value="1"/>
</dbReference>
<evidence type="ECO:0000256" key="5">
    <source>
        <dbReference type="SAM" id="MobiDB-lite"/>
    </source>
</evidence>
<evidence type="ECO:0000256" key="6">
    <source>
        <dbReference type="SAM" id="Phobius"/>
    </source>
</evidence>
<dbReference type="PANTHER" id="PTHR12242:SF1">
    <property type="entry name" value="MYND-TYPE DOMAIN-CONTAINING PROTEIN"/>
    <property type="match status" value="1"/>
</dbReference>
<comment type="caution">
    <text evidence="7">The sequence shown here is derived from an EMBL/GenBank/DDBJ whole genome shotgun (WGS) entry which is preliminary data.</text>
</comment>
<feature type="region of interest" description="Disordered" evidence="5">
    <location>
        <begin position="260"/>
        <end position="301"/>
    </location>
</feature>
<evidence type="ECO:0000256" key="1">
    <source>
        <dbReference type="ARBA" id="ARBA00004127"/>
    </source>
</evidence>
<dbReference type="EMBL" id="MU157867">
    <property type="protein sequence ID" value="KAF9526803.1"/>
    <property type="molecule type" value="Genomic_DNA"/>
</dbReference>
<feature type="transmembrane region" description="Helical" evidence="6">
    <location>
        <begin position="66"/>
        <end position="84"/>
    </location>
</feature>
<dbReference type="AlphaFoldDB" id="A0A9P6JNH0"/>
<evidence type="ECO:0000313" key="7">
    <source>
        <dbReference type="EMBL" id="KAF9526803.1"/>
    </source>
</evidence>
<dbReference type="Proteomes" id="UP000807306">
    <property type="component" value="Unassembled WGS sequence"/>
</dbReference>
<dbReference type="OrthoDB" id="419711at2759"/>
<feature type="transmembrane region" description="Helical" evidence="6">
    <location>
        <begin position="180"/>
        <end position="201"/>
    </location>
</feature>
<organism evidence="7 8">
    <name type="scientific">Crepidotus variabilis</name>
    <dbReference type="NCBI Taxonomy" id="179855"/>
    <lineage>
        <taxon>Eukaryota</taxon>
        <taxon>Fungi</taxon>
        <taxon>Dikarya</taxon>
        <taxon>Basidiomycota</taxon>
        <taxon>Agaricomycotina</taxon>
        <taxon>Agaricomycetes</taxon>
        <taxon>Agaricomycetidae</taxon>
        <taxon>Agaricales</taxon>
        <taxon>Agaricineae</taxon>
        <taxon>Crepidotaceae</taxon>
        <taxon>Crepidotus</taxon>
    </lineage>
</organism>
<dbReference type="GO" id="GO:0016020">
    <property type="term" value="C:membrane"/>
    <property type="evidence" value="ECO:0007669"/>
    <property type="project" value="InterPro"/>
</dbReference>
<evidence type="ECO:0000256" key="3">
    <source>
        <dbReference type="ARBA" id="ARBA00022989"/>
    </source>
</evidence>
<feature type="transmembrane region" description="Helical" evidence="6">
    <location>
        <begin position="221"/>
        <end position="245"/>
    </location>
</feature>
<feature type="transmembrane region" description="Helical" evidence="6">
    <location>
        <begin position="116"/>
        <end position="138"/>
    </location>
</feature>
<dbReference type="GO" id="GO:0012505">
    <property type="term" value="C:endomembrane system"/>
    <property type="evidence" value="ECO:0007669"/>
    <property type="project" value="UniProtKB-SubCell"/>
</dbReference>
<protein>
    <submittedName>
        <fullName evidence="7">Uncharacterized protein</fullName>
    </submittedName>
</protein>
<name>A0A9P6JNH0_9AGAR</name>
<accession>A0A9P6JNH0</accession>
<sequence>MPRFDILRLLGTPPKFDLAHKYVTSPFFRSPFILAAIRLSIAVFTLVTLIVVLVWEATKLNEGGSFFSYFTFLSYIGICSYYWASGTQTLAYALKWRRSGAGVGYPLQRWPRILQALHVVLQSSVVNFPIIVTVVFWSLLSGPDTLSTTFFAYENISVHALNTVFLLIEVFLTNSPPAPWLTLVFNILFLAGYLGVAYITHATQGFYTYSFLNTSVEGAKTAAYIIGILIGEIIVFVLVRGVVVLRERWAVKSGRVMDVGSDVSSDKAASSEGLGDMDDDWEEVRMPDNYAQRSPSKHVDA</sequence>
<feature type="transmembrane region" description="Helical" evidence="6">
    <location>
        <begin position="150"/>
        <end position="168"/>
    </location>
</feature>
<evidence type="ECO:0000256" key="4">
    <source>
        <dbReference type="ARBA" id="ARBA00023136"/>
    </source>
</evidence>
<keyword evidence="3 6" id="KW-1133">Transmembrane helix</keyword>
<feature type="transmembrane region" description="Helical" evidence="6">
    <location>
        <begin position="32"/>
        <end position="54"/>
    </location>
</feature>
<dbReference type="PANTHER" id="PTHR12242">
    <property type="entry name" value="OS02G0130600 PROTEIN-RELATED"/>
    <property type="match status" value="1"/>
</dbReference>
<gene>
    <name evidence="7" type="ORF">CPB83DRAFT_895816</name>
</gene>
<keyword evidence="4 6" id="KW-0472">Membrane</keyword>
<evidence type="ECO:0000313" key="8">
    <source>
        <dbReference type="Proteomes" id="UP000807306"/>
    </source>
</evidence>